<sequence>MCFRSKIVIPELKNRCDKLEMEVPELMLIVQFLSEKVSEYMSIWVSKYSRESGSCFGSRNSKMKYLPI</sequence>
<name>A0AAV6XNE6_9LAMI</name>
<reference evidence="1" key="1">
    <citation type="submission" date="2019-10" db="EMBL/GenBank/DDBJ databases">
        <authorList>
            <person name="Zhang R."/>
            <person name="Pan Y."/>
            <person name="Wang J."/>
            <person name="Ma R."/>
            <person name="Yu S."/>
        </authorList>
    </citation>
    <scope>NUCLEOTIDE SEQUENCE</scope>
    <source>
        <strain evidence="1">LA-IB0</strain>
        <tissue evidence="1">Leaf</tissue>
    </source>
</reference>
<protein>
    <submittedName>
        <fullName evidence="1">Uncharacterized protein</fullName>
    </submittedName>
</protein>
<dbReference type="Proteomes" id="UP000826271">
    <property type="component" value="Unassembled WGS sequence"/>
</dbReference>
<gene>
    <name evidence="1" type="ORF">BUALT_Bualt06G0030300</name>
</gene>
<organism evidence="1 2">
    <name type="scientific">Buddleja alternifolia</name>
    <dbReference type="NCBI Taxonomy" id="168488"/>
    <lineage>
        <taxon>Eukaryota</taxon>
        <taxon>Viridiplantae</taxon>
        <taxon>Streptophyta</taxon>
        <taxon>Embryophyta</taxon>
        <taxon>Tracheophyta</taxon>
        <taxon>Spermatophyta</taxon>
        <taxon>Magnoliopsida</taxon>
        <taxon>eudicotyledons</taxon>
        <taxon>Gunneridae</taxon>
        <taxon>Pentapetalae</taxon>
        <taxon>asterids</taxon>
        <taxon>lamiids</taxon>
        <taxon>Lamiales</taxon>
        <taxon>Scrophulariaceae</taxon>
        <taxon>Buddlejeae</taxon>
        <taxon>Buddleja</taxon>
    </lineage>
</organism>
<evidence type="ECO:0000313" key="1">
    <source>
        <dbReference type="EMBL" id="KAG8380580.1"/>
    </source>
</evidence>
<proteinExistence type="predicted"/>
<comment type="caution">
    <text evidence="1">The sequence shown here is derived from an EMBL/GenBank/DDBJ whole genome shotgun (WGS) entry which is preliminary data.</text>
</comment>
<evidence type="ECO:0000313" key="2">
    <source>
        <dbReference type="Proteomes" id="UP000826271"/>
    </source>
</evidence>
<accession>A0AAV6XNE6</accession>
<keyword evidence="2" id="KW-1185">Reference proteome</keyword>
<dbReference type="EMBL" id="WHWC01000006">
    <property type="protein sequence ID" value="KAG8380580.1"/>
    <property type="molecule type" value="Genomic_DNA"/>
</dbReference>
<dbReference type="AlphaFoldDB" id="A0AAV6XNE6"/>